<dbReference type="EMBL" id="JAJTJA010000017">
    <property type="protein sequence ID" value="KAH8688886.1"/>
    <property type="molecule type" value="Genomic_DNA"/>
</dbReference>
<accession>A0AAD4KGF7</accession>
<dbReference type="Proteomes" id="UP001201262">
    <property type="component" value="Unassembled WGS sequence"/>
</dbReference>
<dbReference type="PANTHER" id="PTHR28266:SF1">
    <property type="entry name" value="LARGE RIBOSOMAL SUBUNIT PROTEIN ML58"/>
    <property type="match status" value="1"/>
</dbReference>
<dbReference type="AlphaFoldDB" id="A0AAD4KGF7"/>
<dbReference type="PANTHER" id="PTHR28266">
    <property type="entry name" value="54S RIBOSOMAL PROTEIN L20, MITOCHONDRIAL"/>
    <property type="match status" value="1"/>
</dbReference>
<dbReference type="InterPro" id="IPR024388">
    <property type="entry name" value="Ribosomal_mL58"/>
</dbReference>
<dbReference type="GO" id="GO:0003735">
    <property type="term" value="F:structural constituent of ribosome"/>
    <property type="evidence" value="ECO:0007669"/>
    <property type="project" value="TreeGrafter"/>
</dbReference>
<protein>
    <submittedName>
        <fullName evidence="1">60S ribosomal protein L20</fullName>
    </submittedName>
</protein>
<proteinExistence type="predicted"/>
<keyword evidence="1" id="KW-0687">Ribonucleoprotein</keyword>
<reference evidence="1" key="1">
    <citation type="submission" date="2021-12" db="EMBL/GenBank/DDBJ databases">
        <title>Convergent genome expansion in fungi linked to evolution of root-endophyte symbiosis.</title>
        <authorList>
            <consortium name="DOE Joint Genome Institute"/>
            <person name="Ke Y.-H."/>
            <person name="Bonito G."/>
            <person name="Liao H.-L."/>
            <person name="Looney B."/>
            <person name="Rojas-Flechas A."/>
            <person name="Nash J."/>
            <person name="Hameed K."/>
            <person name="Schadt C."/>
            <person name="Martin F."/>
            <person name="Crous P.W."/>
            <person name="Miettinen O."/>
            <person name="Magnuson J.K."/>
            <person name="Labbe J."/>
            <person name="Jacobson D."/>
            <person name="Doktycz M.J."/>
            <person name="Veneault-Fourrey C."/>
            <person name="Kuo A."/>
            <person name="Mondo S."/>
            <person name="Calhoun S."/>
            <person name="Riley R."/>
            <person name="Ohm R."/>
            <person name="LaButti K."/>
            <person name="Andreopoulos B."/>
            <person name="Pangilinan J."/>
            <person name="Nolan M."/>
            <person name="Tritt A."/>
            <person name="Clum A."/>
            <person name="Lipzen A."/>
            <person name="Daum C."/>
            <person name="Barry K."/>
            <person name="Grigoriev I.V."/>
            <person name="Vilgalys R."/>
        </authorList>
    </citation>
    <scope>NUCLEOTIDE SEQUENCE</scope>
    <source>
        <strain evidence="1">PMI_201</strain>
    </source>
</reference>
<keyword evidence="1" id="KW-0689">Ribosomal protein</keyword>
<dbReference type="GO" id="GO:0005762">
    <property type="term" value="C:mitochondrial large ribosomal subunit"/>
    <property type="evidence" value="ECO:0007669"/>
    <property type="project" value="TreeGrafter"/>
</dbReference>
<dbReference type="RefSeq" id="XP_046065358.1">
    <property type="nucleotide sequence ID" value="XM_046212397.1"/>
</dbReference>
<dbReference type="GeneID" id="70242684"/>
<organism evidence="1 2">
    <name type="scientific">Talaromyces proteolyticus</name>
    <dbReference type="NCBI Taxonomy" id="1131652"/>
    <lineage>
        <taxon>Eukaryota</taxon>
        <taxon>Fungi</taxon>
        <taxon>Dikarya</taxon>
        <taxon>Ascomycota</taxon>
        <taxon>Pezizomycotina</taxon>
        <taxon>Eurotiomycetes</taxon>
        <taxon>Eurotiomycetidae</taxon>
        <taxon>Eurotiales</taxon>
        <taxon>Trichocomaceae</taxon>
        <taxon>Talaromyces</taxon>
        <taxon>Talaromyces sect. Bacilispori</taxon>
    </lineage>
</organism>
<gene>
    <name evidence="1" type="ORF">BGW36DRAFT_309328</name>
</gene>
<keyword evidence="2" id="KW-1185">Reference proteome</keyword>
<comment type="caution">
    <text evidence="1">The sequence shown here is derived from an EMBL/GenBank/DDBJ whole genome shotgun (WGS) entry which is preliminary data.</text>
</comment>
<evidence type="ECO:0000313" key="1">
    <source>
        <dbReference type="EMBL" id="KAH8688886.1"/>
    </source>
</evidence>
<name>A0AAD4KGF7_9EURO</name>
<sequence>MRTMLVPIRRPLVSLPFLLPSWSETGTVVGRRYQSSYQRTKRRLRIKPDASFRPSDEPHDQIIFNPPSSAPTVFHTPSKFLPEGDVRKTLTTPLLSNDITPENLASATTKSQEKKYHLTKEDVMEIQKLRVQDPVTWSKWKLARRFECSPNFIHMVCQGIPQKYELQKKVLEAVTSRWGAKRRMAREDRQLRKEAWARDE</sequence>
<dbReference type="Pfam" id="PF12824">
    <property type="entry name" value="MRP-L20"/>
    <property type="match status" value="1"/>
</dbReference>
<evidence type="ECO:0000313" key="2">
    <source>
        <dbReference type="Proteomes" id="UP001201262"/>
    </source>
</evidence>